<gene>
    <name evidence="3" type="ORF">SI7747_02001940</name>
</gene>
<evidence type="ECO:0000259" key="2">
    <source>
        <dbReference type="PROSITE" id="PS50211"/>
    </source>
</evidence>
<dbReference type="PANTHER" id="PTHR15288">
    <property type="entry name" value="DENN DOMAIN-CONTAINING PROTEIN 2"/>
    <property type="match status" value="1"/>
</dbReference>
<dbReference type="InterPro" id="IPR051942">
    <property type="entry name" value="DENN_domain_containing_2"/>
</dbReference>
<protein>
    <recommendedName>
        <fullName evidence="2">UDENN domain-containing protein</fullName>
    </recommendedName>
</protein>
<reference evidence="3 4" key="1">
    <citation type="submission" date="2019-12" db="EMBL/GenBank/DDBJ databases">
        <authorList>
            <person name="Scholz U."/>
            <person name="Mascher M."/>
            <person name="Fiebig A."/>
        </authorList>
    </citation>
    <scope>NUCLEOTIDE SEQUENCE</scope>
</reference>
<dbReference type="Proteomes" id="UP001189122">
    <property type="component" value="Unassembled WGS sequence"/>
</dbReference>
<dbReference type="InterPro" id="IPR001194">
    <property type="entry name" value="cDENN_dom"/>
</dbReference>
<dbReference type="InterPro" id="IPR005113">
    <property type="entry name" value="uDENN_dom"/>
</dbReference>
<proteinExistence type="predicted"/>
<keyword evidence="4" id="KW-1185">Reference proteome</keyword>
<dbReference type="SMART" id="SM00799">
    <property type="entry name" value="DENN"/>
    <property type="match status" value="1"/>
</dbReference>
<organism evidence="3">
    <name type="scientific">Spirodela intermedia</name>
    <name type="common">Intermediate duckweed</name>
    <dbReference type="NCBI Taxonomy" id="51605"/>
    <lineage>
        <taxon>Eukaryota</taxon>
        <taxon>Viridiplantae</taxon>
        <taxon>Streptophyta</taxon>
        <taxon>Embryophyta</taxon>
        <taxon>Tracheophyta</taxon>
        <taxon>Spermatophyta</taxon>
        <taxon>Magnoliopsida</taxon>
        <taxon>Liliopsida</taxon>
        <taxon>Araceae</taxon>
        <taxon>Lemnoideae</taxon>
        <taxon>Spirodela</taxon>
    </lineage>
</organism>
<feature type="domain" description="UDENN" evidence="2">
    <location>
        <begin position="167"/>
        <end position="840"/>
    </location>
</feature>
<evidence type="ECO:0000313" key="3">
    <source>
        <dbReference type="EMBL" id="CAA2615690.1"/>
    </source>
</evidence>
<evidence type="ECO:0000256" key="1">
    <source>
        <dbReference type="SAM" id="MobiDB-lite"/>
    </source>
</evidence>
<accession>A0A7I8ICC0</accession>
<evidence type="ECO:0000313" key="4">
    <source>
        <dbReference type="Proteomes" id="UP001189122"/>
    </source>
</evidence>
<dbReference type="PANTHER" id="PTHR15288:SF0">
    <property type="entry name" value="UDENN DOMAIN-CONTAINING PROTEIN"/>
    <property type="match status" value="1"/>
</dbReference>
<dbReference type="PROSITE" id="PS50211">
    <property type="entry name" value="DENN"/>
    <property type="match status" value="1"/>
</dbReference>
<dbReference type="EMBL" id="CACRZD030000002">
    <property type="protein sequence ID" value="CAA6655400.1"/>
    <property type="molecule type" value="Genomic_DNA"/>
</dbReference>
<dbReference type="InterPro" id="IPR037516">
    <property type="entry name" value="Tripartite_DENN"/>
</dbReference>
<dbReference type="Gene3D" id="3.30.450.200">
    <property type="match status" value="1"/>
</dbReference>
<sequence>MEETAEELLSDRAVLPPATKPSEPETDYDEAMARVGGEATSSLKSDYYNLSPSRPSTVTSFRLIAQLRSNSIQRFRKQMQRVWKRTPGSSREQEMKTSVNLEAMANQKRQWYQIHSQSQGYKRQKEPISLFEHFFIVGLHSCSNLEAIEDTFAKRKTWEAEMEKSEIFDLRKLPYHRRPPLLEPQVLFKYPPGRMSTRMEKDLSAFCFPGGVEARLMERTPSMNDLNEVVFGQEHLARDDSSFIFCLKASDNTTLYGVCLHVKEIVQRAPGILGAILPLSQTSSKSGRFLVAAPRCYCLLTRVPFFELHYEMLNSVISQERLERITQFVSDMSLTDYVPRGVNDHDQVVEGVNTQSMGYSTNWMDSAIPVAAVLGLTTPSSRKISDKDISSFSFRINEPESPESGVTSEASDFAYMKELDKDGTRSPLYIDDFASESSESRCDSFERANGIFENGQISPRFIVPVTSWSALKAWSLFIGERVIFYMKKSVSVRSMRSDCEDDEVISKCENVISDKKVMEWAKENNNEALQIVCRYHSLPVPLRGSEIIFHPLEHLQPFRYNRPGVSALGLSGTYSDVELSYPSEVDEVNARLGAAEEALALSIWTTATICRALSLESILALFAGALLEKQIVVMCPNLGILSATILSLVPMIRPFEWQSLLLPVLPRKMFDFLDAPVPYIVSLKFLSPMLAYNKPADLKIKTSNLVRVDVCKDQVKMCYLPPLPRHRELVSELSPIHTRLSCEDFLAKRHPVYRCSEVQAEAAHQFLSILRNYLESLCSNLRSHTITDVQSSNDRVSLLLKESFIDSFPNRDRLFIKLFVDTQMFSVLSDSRLLMYENESL</sequence>
<name>A0A7I8ICC0_SPIIN</name>
<dbReference type="AlphaFoldDB" id="A0A7I8ICC0"/>
<dbReference type="Pfam" id="PF03456">
    <property type="entry name" value="uDENN"/>
    <property type="match status" value="1"/>
</dbReference>
<dbReference type="EMBL" id="LR743589">
    <property type="protein sequence ID" value="CAA2615690.1"/>
    <property type="molecule type" value="Genomic_DNA"/>
</dbReference>
<dbReference type="Pfam" id="PF02141">
    <property type="entry name" value="DENN"/>
    <property type="match status" value="1"/>
</dbReference>
<dbReference type="Gene3D" id="3.40.50.11500">
    <property type="match status" value="1"/>
</dbReference>
<feature type="region of interest" description="Disordered" evidence="1">
    <location>
        <begin position="1"/>
        <end position="29"/>
    </location>
</feature>
<dbReference type="InterPro" id="IPR043153">
    <property type="entry name" value="DENN_C"/>
</dbReference>